<keyword evidence="11" id="KW-1185">Reference proteome</keyword>
<dbReference type="AlphaFoldDB" id="A0A4P9C4V8"/>
<feature type="transmembrane region" description="Helical" evidence="7">
    <location>
        <begin position="383"/>
        <end position="401"/>
    </location>
</feature>
<evidence type="ECO:0000256" key="5">
    <source>
        <dbReference type="ARBA" id="ARBA00022989"/>
    </source>
</evidence>
<evidence type="ECO:0000256" key="1">
    <source>
        <dbReference type="ARBA" id="ARBA00004141"/>
    </source>
</evidence>
<dbReference type="Gene3D" id="2.40.10.220">
    <property type="entry name" value="predicted glycosyltransferase like domains"/>
    <property type="match status" value="1"/>
</dbReference>
<dbReference type="Gene3D" id="3.90.550.10">
    <property type="entry name" value="Spore Coat Polysaccharide Biosynthesis Protein SpsA, Chain A"/>
    <property type="match status" value="1"/>
</dbReference>
<dbReference type="PANTHER" id="PTHR43867:SF2">
    <property type="entry name" value="CELLULOSE SYNTHASE CATALYTIC SUBUNIT A [UDP-FORMING]"/>
    <property type="match status" value="1"/>
</dbReference>
<evidence type="ECO:0000256" key="7">
    <source>
        <dbReference type="SAM" id="Phobius"/>
    </source>
</evidence>
<organism evidence="10 11">
    <name type="scientific">Eubacterium maltosivorans</name>
    <dbReference type="NCBI Taxonomy" id="2041044"/>
    <lineage>
        <taxon>Bacteria</taxon>
        <taxon>Bacillati</taxon>
        <taxon>Bacillota</taxon>
        <taxon>Clostridia</taxon>
        <taxon>Eubacteriales</taxon>
        <taxon>Eubacteriaceae</taxon>
        <taxon>Eubacterium</taxon>
    </lineage>
</organism>
<dbReference type="InterPro" id="IPR009875">
    <property type="entry name" value="PilZ_domain"/>
</dbReference>
<feature type="domain" description="PilZ" evidence="8">
    <location>
        <begin position="511"/>
        <end position="610"/>
    </location>
</feature>
<proteinExistence type="predicted"/>
<accession>A0A4P9C4V8</accession>
<reference evidence="10 11" key="1">
    <citation type="submission" date="2018-05" db="EMBL/GenBank/DDBJ databases">
        <title>Genome comparison of Eubacterium sp.</title>
        <authorList>
            <person name="Feng Y."/>
            <person name="Sanchez-Andrea I."/>
            <person name="Stams A.J.M."/>
            <person name="De Vos W.M."/>
        </authorList>
    </citation>
    <scope>NUCLEOTIDE SEQUENCE [LARGE SCALE GENOMIC DNA]</scope>
    <source>
        <strain evidence="10 11">YI</strain>
    </source>
</reference>
<keyword evidence="3 10" id="KW-0808">Transferase</keyword>
<dbReference type="Pfam" id="PF07238">
    <property type="entry name" value="PilZ"/>
    <property type="match status" value="1"/>
</dbReference>
<evidence type="ECO:0000256" key="6">
    <source>
        <dbReference type="ARBA" id="ARBA00023136"/>
    </source>
</evidence>
<feature type="transmembrane region" description="Helical" evidence="7">
    <location>
        <begin position="21"/>
        <end position="40"/>
    </location>
</feature>
<dbReference type="GO" id="GO:0016758">
    <property type="term" value="F:hexosyltransferase activity"/>
    <property type="evidence" value="ECO:0007669"/>
    <property type="project" value="TreeGrafter"/>
</dbReference>
<name>A0A4P9C4V8_EUBML</name>
<keyword evidence="5 7" id="KW-1133">Transmembrane helix</keyword>
<dbReference type="EMBL" id="CP029487">
    <property type="protein sequence ID" value="QCT70363.1"/>
    <property type="molecule type" value="Genomic_DNA"/>
</dbReference>
<dbReference type="KEGG" id="emt:CPZ25_003195"/>
<comment type="subcellular location">
    <subcellularLocation>
        <location evidence="1">Membrane</location>
        <topology evidence="1">Multi-pass membrane protein</topology>
    </subcellularLocation>
</comment>
<evidence type="ECO:0000256" key="3">
    <source>
        <dbReference type="ARBA" id="ARBA00022679"/>
    </source>
</evidence>
<evidence type="ECO:0000259" key="8">
    <source>
        <dbReference type="Pfam" id="PF07238"/>
    </source>
</evidence>
<feature type="transmembrane region" description="Helical" evidence="7">
    <location>
        <begin position="413"/>
        <end position="433"/>
    </location>
</feature>
<feature type="transmembrane region" description="Helical" evidence="7">
    <location>
        <begin position="482"/>
        <end position="506"/>
    </location>
</feature>
<evidence type="ECO:0000313" key="10">
    <source>
        <dbReference type="EMBL" id="QCT70363.1"/>
    </source>
</evidence>
<dbReference type="Pfam" id="PF13632">
    <property type="entry name" value="Glyco_trans_2_3"/>
    <property type="match status" value="1"/>
</dbReference>
<evidence type="ECO:0000256" key="2">
    <source>
        <dbReference type="ARBA" id="ARBA00022676"/>
    </source>
</evidence>
<evidence type="ECO:0000256" key="4">
    <source>
        <dbReference type="ARBA" id="ARBA00022692"/>
    </source>
</evidence>
<dbReference type="InterPro" id="IPR001173">
    <property type="entry name" value="Glyco_trans_2-like"/>
</dbReference>
<keyword evidence="6 7" id="KW-0472">Membrane</keyword>
<dbReference type="InterPro" id="IPR050321">
    <property type="entry name" value="Glycosyltr_2/OpgH_subfam"/>
</dbReference>
<feature type="domain" description="Glycosyltransferase 2-like" evidence="9">
    <location>
        <begin position="176"/>
        <end position="362"/>
    </location>
</feature>
<feature type="transmembrane region" description="Helical" evidence="7">
    <location>
        <begin position="454"/>
        <end position="476"/>
    </location>
</feature>
<dbReference type="SUPFAM" id="SSF141371">
    <property type="entry name" value="PilZ domain-like"/>
    <property type="match status" value="1"/>
</dbReference>
<evidence type="ECO:0000259" key="9">
    <source>
        <dbReference type="Pfam" id="PF13632"/>
    </source>
</evidence>
<keyword evidence="2" id="KW-0328">Glycosyltransferase</keyword>
<dbReference type="PANTHER" id="PTHR43867">
    <property type="entry name" value="CELLULOSE SYNTHASE CATALYTIC SUBUNIT A [UDP-FORMING]"/>
    <property type="match status" value="1"/>
</dbReference>
<feature type="transmembrane region" description="Helical" evidence="7">
    <location>
        <begin position="359"/>
        <end position="376"/>
    </location>
</feature>
<sequence>MRLKIQEESMKEQNKIRIKKTIFILTVVAMTVYFGWRLFFTLPFRFGPLASAVGVILLITELTGALETFELYRNYSRSAVPELPVIPAADYPEVDVLIATHNESAGLLYKTVNACRYMVYPDKNRVHIYLCDDTGRAEVAALARQMDVGYFGLRDNPYAKAGNLNNAIFKTHSPLIATFDADMIPTHDFLMKTVPYFFLEEGPIGFIQSPQSFYNADLFQYNLYSEKKLPNEQDYFFKEVNVNRNYANAPIYAGSNTLISRRALTKVGGIATDSITEDFATGIRIQAAGYRCYAIPTVLAHGLAPATLRDLISQRRRWGRGCVQTLRQSHWLRHMGLPLRTRLSYYSSFLYWWAFFRRFVYISAPILFTLFQIVIVDCTVPELLIFSIPAYLLYGLSLQFLSGSMRSARWSNIIDTALFPYLTLPIILETLGIREKKFSVTRKDAVTDSRSFTLALPHLFFILLSALAIYQCYTVWMPASFVAALVVMYWLVLNIFILIMAVFFILGRKNSRKNVRFSAELPVLLKTPCGRFSGHTLDISETGMAIALDTGKTLDPSLPLEVLVQSGHYRARLEARVVRTDESRDGALRYGLVFTSMDAENRSQYFQIVYDREPDFPTRLVKSSGLRDLGRNILQRFRRRR</sequence>
<keyword evidence="4 7" id="KW-0812">Transmembrane</keyword>
<dbReference type="GO" id="GO:0035438">
    <property type="term" value="F:cyclic-di-GMP binding"/>
    <property type="evidence" value="ECO:0007669"/>
    <property type="project" value="InterPro"/>
</dbReference>
<dbReference type="CDD" id="cd06421">
    <property type="entry name" value="CESA_CelA_like"/>
    <property type="match status" value="1"/>
</dbReference>
<dbReference type="InterPro" id="IPR029044">
    <property type="entry name" value="Nucleotide-diphossugar_trans"/>
</dbReference>
<gene>
    <name evidence="10" type="ORF">CPZ25_003195</name>
</gene>
<dbReference type="GO" id="GO:0005886">
    <property type="term" value="C:plasma membrane"/>
    <property type="evidence" value="ECO:0007669"/>
    <property type="project" value="TreeGrafter"/>
</dbReference>
<dbReference type="Proteomes" id="UP000218387">
    <property type="component" value="Chromosome"/>
</dbReference>
<protein>
    <submittedName>
        <fullName evidence="10">Glycosyltransferase</fullName>
    </submittedName>
</protein>
<evidence type="ECO:0000313" key="11">
    <source>
        <dbReference type="Proteomes" id="UP000218387"/>
    </source>
</evidence>
<dbReference type="SUPFAM" id="SSF53448">
    <property type="entry name" value="Nucleotide-diphospho-sugar transferases"/>
    <property type="match status" value="1"/>
</dbReference>